<dbReference type="Gene3D" id="3.30.200.20">
    <property type="entry name" value="Phosphorylase Kinase, domain 1"/>
    <property type="match status" value="1"/>
</dbReference>
<evidence type="ECO:0000256" key="2">
    <source>
        <dbReference type="ARBA" id="ARBA00008684"/>
    </source>
</evidence>
<evidence type="ECO:0000256" key="23">
    <source>
        <dbReference type="SAM" id="SignalP"/>
    </source>
</evidence>
<dbReference type="GO" id="GO:0004674">
    <property type="term" value="F:protein serine/threonine kinase activity"/>
    <property type="evidence" value="ECO:0007669"/>
    <property type="project" value="UniProtKB-KW"/>
</dbReference>
<dbReference type="InterPro" id="IPR032675">
    <property type="entry name" value="LRR_dom_sf"/>
</dbReference>
<evidence type="ECO:0000256" key="10">
    <source>
        <dbReference type="ARBA" id="ARBA00022729"/>
    </source>
</evidence>
<dbReference type="PANTHER" id="PTHR48056">
    <property type="entry name" value="LRR RECEPTOR-LIKE SERINE/THREONINE-PROTEIN KINASE-RELATED"/>
    <property type="match status" value="1"/>
</dbReference>
<dbReference type="AlphaFoldDB" id="A0A803Q8G0"/>
<evidence type="ECO:0000256" key="7">
    <source>
        <dbReference type="ARBA" id="ARBA00022614"/>
    </source>
</evidence>
<keyword evidence="4" id="KW-1003">Cell membrane</keyword>
<name>A0A803Q8G0_CANSA</name>
<dbReference type="PROSITE" id="PS00107">
    <property type="entry name" value="PROTEIN_KINASE_ATP"/>
    <property type="match status" value="1"/>
</dbReference>
<feature type="domain" description="Protein kinase" evidence="24">
    <location>
        <begin position="669"/>
        <end position="961"/>
    </location>
</feature>
<evidence type="ECO:0000256" key="13">
    <source>
        <dbReference type="ARBA" id="ARBA00022777"/>
    </source>
</evidence>
<keyword evidence="13" id="KW-0418">Kinase</keyword>
<evidence type="ECO:0000256" key="3">
    <source>
        <dbReference type="ARBA" id="ARBA00012513"/>
    </source>
</evidence>
<dbReference type="Gene3D" id="1.10.510.10">
    <property type="entry name" value="Transferase(Phosphotransferase) domain 1"/>
    <property type="match status" value="1"/>
</dbReference>
<evidence type="ECO:0000256" key="12">
    <source>
        <dbReference type="ARBA" id="ARBA00022741"/>
    </source>
</evidence>
<dbReference type="SUPFAM" id="SSF52058">
    <property type="entry name" value="L domain-like"/>
    <property type="match status" value="2"/>
</dbReference>
<evidence type="ECO:0000313" key="26">
    <source>
        <dbReference type="Proteomes" id="UP000596661"/>
    </source>
</evidence>
<evidence type="ECO:0000256" key="6">
    <source>
        <dbReference type="ARBA" id="ARBA00022553"/>
    </source>
</evidence>
<evidence type="ECO:0000256" key="21">
    <source>
        <dbReference type="SAM" id="MobiDB-lite"/>
    </source>
</evidence>
<keyword evidence="11" id="KW-0677">Repeat</keyword>
<dbReference type="Pfam" id="PF00069">
    <property type="entry name" value="Pkinase"/>
    <property type="match status" value="1"/>
</dbReference>
<dbReference type="PANTHER" id="PTHR48056:SF41">
    <property type="entry name" value="RECEPTOR-LIKE PROTEIN KINASE HAIKU2"/>
    <property type="match status" value="1"/>
</dbReference>
<keyword evidence="16 22" id="KW-0472">Membrane</keyword>
<dbReference type="FunFam" id="3.80.10.10:FF:000453">
    <property type="entry name" value="Leucine-rich receptor-like protein kinase family protein"/>
    <property type="match status" value="1"/>
</dbReference>
<dbReference type="FunFam" id="3.80.10.10:FF:000233">
    <property type="entry name" value="Leucine-rich repeat receptor-like protein kinase TDR"/>
    <property type="match status" value="1"/>
</dbReference>
<evidence type="ECO:0000256" key="20">
    <source>
        <dbReference type="PROSITE-ProRule" id="PRU10141"/>
    </source>
</evidence>
<keyword evidence="12 20" id="KW-0547">Nucleotide-binding</keyword>
<dbReference type="Pfam" id="PF00560">
    <property type="entry name" value="LRR_1"/>
    <property type="match status" value="7"/>
</dbReference>
<dbReference type="InterPro" id="IPR008271">
    <property type="entry name" value="Ser/Thr_kinase_AS"/>
</dbReference>
<keyword evidence="10 23" id="KW-0732">Signal</keyword>
<evidence type="ECO:0000313" key="25">
    <source>
        <dbReference type="EnsemblPlants" id="cds.evm.model.08.1364"/>
    </source>
</evidence>
<evidence type="ECO:0000256" key="18">
    <source>
        <dbReference type="ARBA" id="ARBA00047899"/>
    </source>
</evidence>
<dbReference type="Gene3D" id="3.80.10.10">
    <property type="entry name" value="Ribonuclease Inhibitor"/>
    <property type="match status" value="3"/>
</dbReference>
<dbReference type="PROSITE" id="PS50011">
    <property type="entry name" value="PROTEIN_KINASE_DOM"/>
    <property type="match status" value="1"/>
</dbReference>
<dbReference type="GO" id="GO:0051707">
    <property type="term" value="P:response to other organism"/>
    <property type="evidence" value="ECO:0007669"/>
    <property type="project" value="UniProtKB-ARBA"/>
</dbReference>
<feature type="binding site" evidence="20">
    <location>
        <position position="697"/>
    </location>
    <ligand>
        <name>ATP</name>
        <dbReference type="ChEBI" id="CHEBI:30616"/>
    </ligand>
</feature>
<evidence type="ECO:0000256" key="11">
    <source>
        <dbReference type="ARBA" id="ARBA00022737"/>
    </source>
</evidence>
<proteinExistence type="inferred from homology"/>
<comment type="catalytic activity">
    <reaction evidence="18">
        <text>L-threonyl-[protein] + ATP = O-phospho-L-threonyl-[protein] + ADP + H(+)</text>
        <dbReference type="Rhea" id="RHEA:46608"/>
        <dbReference type="Rhea" id="RHEA-COMP:11060"/>
        <dbReference type="Rhea" id="RHEA-COMP:11605"/>
        <dbReference type="ChEBI" id="CHEBI:15378"/>
        <dbReference type="ChEBI" id="CHEBI:30013"/>
        <dbReference type="ChEBI" id="CHEBI:30616"/>
        <dbReference type="ChEBI" id="CHEBI:61977"/>
        <dbReference type="ChEBI" id="CHEBI:456216"/>
        <dbReference type="EC" id="2.7.11.1"/>
    </reaction>
</comment>
<keyword evidence="14 20" id="KW-0067">ATP-binding</keyword>
<dbReference type="FunFam" id="1.10.510.10:FF:000417">
    <property type="entry name" value="Leucine-rich repeat receptor-like protein kinase"/>
    <property type="match status" value="1"/>
</dbReference>
<evidence type="ECO:0000256" key="16">
    <source>
        <dbReference type="ARBA" id="ARBA00023136"/>
    </source>
</evidence>
<dbReference type="GO" id="GO:0005524">
    <property type="term" value="F:ATP binding"/>
    <property type="evidence" value="ECO:0007669"/>
    <property type="project" value="UniProtKB-UniRule"/>
</dbReference>
<keyword evidence="15 22" id="KW-1133">Transmembrane helix</keyword>
<evidence type="ECO:0000256" key="22">
    <source>
        <dbReference type="SAM" id="Phobius"/>
    </source>
</evidence>
<dbReference type="SMART" id="SM00220">
    <property type="entry name" value="S_TKc"/>
    <property type="match status" value="1"/>
</dbReference>
<evidence type="ECO:0000256" key="5">
    <source>
        <dbReference type="ARBA" id="ARBA00022527"/>
    </source>
</evidence>
<dbReference type="EC" id="2.7.11.1" evidence="3"/>
<dbReference type="InterPro" id="IPR011009">
    <property type="entry name" value="Kinase-like_dom_sf"/>
</dbReference>
<comment type="catalytic activity">
    <reaction evidence="19">
        <text>L-seryl-[protein] + ATP = O-phospho-L-seryl-[protein] + ADP + H(+)</text>
        <dbReference type="Rhea" id="RHEA:17989"/>
        <dbReference type="Rhea" id="RHEA-COMP:9863"/>
        <dbReference type="Rhea" id="RHEA-COMP:11604"/>
        <dbReference type="ChEBI" id="CHEBI:15378"/>
        <dbReference type="ChEBI" id="CHEBI:29999"/>
        <dbReference type="ChEBI" id="CHEBI:30616"/>
        <dbReference type="ChEBI" id="CHEBI:83421"/>
        <dbReference type="ChEBI" id="CHEBI:456216"/>
        <dbReference type="EC" id="2.7.11.1"/>
    </reaction>
</comment>
<evidence type="ECO:0000259" key="24">
    <source>
        <dbReference type="PROSITE" id="PS50011"/>
    </source>
</evidence>
<keyword evidence="5" id="KW-0723">Serine/threonine-protein kinase</keyword>
<dbReference type="FunFam" id="3.80.10.10:FF:000234">
    <property type="entry name" value="Probable inactive receptor kinase RLK902"/>
    <property type="match status" value="1"/>
</dbReference>
<evidence type="ECO:0000256" key="15">
    <source>
        <dbReference type="ARBA" id="ARBA00022989"/>
    </source>
</evidence>
<feature type="chain" id="PRO_5030638130" description="non-specific serine/threonine protein kinase" evidence="23">
    <location>
        <begin position="29"/>
        <end position="1181"/>
    </location>
</feature>
<evidence type="ECO:0000256" key="4">
    <source>
        <dbReference type="ARBA" id="ARBA00022475"/>
    </source>
</evidence>
<dbReference type="OMA" id="CSSTIRH"/>
<dbReference type="PROSITE" id="PS00108">
    <property type="entry name" value="PROTEIN_KINASE_ST"/>
    <property type="match status" value="1"/>
</dbReference>
<organism evidence="25 26">
    <name type="scientific">Cannabis sativa</name>
    <name type="common">Hemp</name>
    <name type="synonym">Marijuana</name>
    <dbReference type="NCBI Taxonomy" id="3483"/>
    <lineage>
        <taxon>Eukaryota</taxon>
        <taxon>Viridiplantae</taxon>
        <taxon>Streptophyta</taxon>
        <taxon>Embryophyta</taxon>
        <taxon>Tracheophyta</taxon>
        <taxon>Spermatophyta</taxon>
        <taxon>Magnoliopsida</taxon>
        <taxon>eudicotyledons</taxon>
        <taxon>Gunneridae</taxon>
        <taxon>Pentapetalae</taxon>
        <taxon>rosids</taxon>
        <taxon>fabids</taxon>
        <taxon>Rosales</taxon>
        <taxon>Cannabaceae</taxon>
        <taxon>Cannabis</taxon>
    </lineage>
</organism>
<reference evidence="25" key="1">
    <citation type="submission" date="2018-11" db="EMBL/GenBank/DDBJ databases">
        <authorList>
            <person name="Grassa J C."/>
        </authorList>
    </citation>
    <scope>NUCLEOTIDE SEQUENCE [LARGE SCALE GENOMIC DNA]</scope>
</reference>
<protein>
    <recommendedName>
        <fullName evidence="3">non-specific serine/threonine protein kinase</fullName>
        <ecNumber evidence="3">2.7.11.1</ecNumber>
    </recommendedName>
</protein>
<feature type="region of interest" description="Disordered" evidence="21">
    <location>
        <begin position="1146"/>
        <end position="1181"/>
    </location>
</feature>
<dbReference type="Gramene" id="evm.model.08.1364">
    <property type="protein sequence ID" value="cds.evm.model.08.1364"/>
    <property type="gene ID" value="evm.TU.08.1364"/>
</dbReference>
<dbReference type="InterPro" id="IPR013210">
    <property type="entry name" value="LRR_N_plant-typ"/>
</dbReference>
<dbReference type="Proteomes" id="UP000596661">
    <property type="component" value="Chromosome 8"/>
</dbReference>
<feature type="transmembrane region" description="Helical" evidence="22">
    <location>
        <begin position="611"/>
        <end position="632"/>
    </location>
</feature>
<dbReference type="EMBL" id="UZAU01000709">
    <property type="status" value="NOT_ANNOTATED_CDS"/>
    <property type="molecule type" value="Genomic_DNA"/>
</dbReference>
<reference evidence="25" key="2">
    <citation type="submission" date="2021-03" db="UniProtKB">
        <authorList>
            <consortium name="EnsemblPlants"/>
        </authorList>
    </citation>
    <scope>IDENTIFICATION</scope>
</reference>
<keyword evidence="8" id="KW-0808">Transferase</keyword>
<comment type="similarity">
    <text evidence="2">Belongs to the protein kinase superfamily. Ser/Thr protein kinase family.</text>
</comment>
<evidence type="ECO:0000256" key="14">
    <source>
        <dbReference type="ARBA" id="ARBA00022840"/>
    </source>
</evidence>
<dbReference type="SUPFAM" id="SSF56112">
    <property type="entry name" value="Protein kinase-like (PK-like)"/>
    <property type="match status" value="1"/>
</dbReference>
<keyword evidence="6" id="KW-0597">Phosphoprotein</keyword>
<dbReference type="EnsemblPlants" id="evm.model.08.1364">
    <property type="protein sequence ID" value="cds.evm.model.08.1364"/>
    <property type="gene ID" value="evm.TU.08.1364"/>
</dbReference>
<comment type="subcellular location">
    <subcellularLocation>
        <location evidence="1">Cell membrane</location>
        <topology evidence="1">Single-pass membrane protein</topology>
    </subcellularLocation>
</comment>
<feature type="signal peptide" evidence="23">
    <location>
        <begin position="1"/>
        <end position="28"/>
    </location>
</feature>
<dbReference type="InterPro" id="IPR050647">
    <property type="entry name" value="Plant_LRR-RLKs"/>
</dbReference>
<keyword evidence="9 22" id="KW-0812">Transmembrane</keyword>
<dbReference type="InterPro" id="IPR017441">
    <property type="entry name" value="Protein_kinase_ATP_BS"/>
</dbReference>
<dbReference type="InterPro" id="IPR001611">
    <property type="entry name" value="Leu-rich_rpt"/>
</dbReference>
<accession>A0A803Q8G0</accession>
<dbReference type="GO" id="GO:0009791">
    <property type="term" value="P:post-embryonic development"/>
    <property type="evidence" value="ECO:0007669"/>
    <property type="project" value="UniProtKB-ARBA"/>
</dbReference>
<dbReference type="InterPro" id="IPR000719">
    <property type="entry name" value="Prot_kinase_dom"/>
</dbReference>
<dbReference type="PROSITE" id="PS51450">
    <property type="entry name" value="LRR"/>
    <property type="match status" value="1"/>
</dbReference>
<keyword evidence="17" id="KW-0325">Glycoprotein</keyword>
<evidence type="ECO:0000256" key="19">
    <source>
        <dbReference type="ARBA" id="ARBA00048679"/>
    </source>
</evidence>
<dbReference type="GO" id="GO:0006952">
    <property type="term" value="P:defense response"/>
    <property type="evidence" value="ECO:0007669"/>
    <property type="project" value="UniProtKB-ARBA"/>
</dbReference>
<dbReference type="GO" id="GO:0033612">
    <property type="term" value="F:receptor serine/threonine kinase binding"/>
    <property type="evidence" value="ECO:0007669"/>
    <property type="project" value="TreeGrafter"/>
</dbReference>
<evidence type="ECO:0000256" key="8">
    <source>
        <dbReference type="ARBA" id="ARBA00022679"/>
    </source>
</evidence>
<sequence length="1181" mass="130640">MSAATLARNLYAPLSLLCVLSLMSGNRTEDLPILLEFKSVFRNSNSQLFNSWESENSLCNFTGITCNSDGSVTGIVLSNQKLHGILPLDSICQLKSLEKLSLGFNSLYGEVRDDLRNCTRLKYLDLGNNHFTGPVPDLSSLSDLQYLYMNKSGFSGTFPWKSLGKLIGLVNLSLGDNSFESTDEFPNELLSLTNLNLLYLSNCSLQGKIPTGIGNLVELKNLELSHNNITGNIPVEIGKLTKLWQLELYNNSLTGKLPVGMRNLTNLERFDASRNYLEGDLSELKLLTNLVSLQLYKNRLSGEIPAEFGEFKRLVNLSLYTNNLTGTLPRKLGSWADFELIDVSENFFTGPIPPDMCKRGTTKKILMLQNNFTGEIPESYANCLSLLRFRVGKNSLTGKVPAGIWGLPALNIIDIEFNQLEGRITSDIKTAKNLTQLLARNNRLHGELPEEISEATSLVSVGLNNNRFSGHIPVSLGELKNLANLYLQNNMFSGSIPESLGSCLSLNDMNMANNSLSGEIPSFFGTFQSLNSLDLSRNQLSGQIPMTLASARLSFLDLSYNRLTGTVPPQLTTAAYAGSFSGNPGLCSSEINSSFRQCPPNSGMSKDVRTLIILFAVGLAIILVALGCYIYLRKSEKDDYQKRTLKEESWDLKSFHVLTFTEEDILESIKEENVIGNGGSGKVYRVVLSNGKKLAVKHIWNNLDSQFGHEKSCKWKEFEAEVQTLSSIRHVNVVKLYCSITSERSSLLVYEYMPNGSLWDRLHGCRKTKLDWNSRYEIALGAARGLEYLHHGCGRPLIHRDIKSSNILLDEFLKPRIADFGLAKSVLQASNGGQSSTHVIAGTHGYIAPEYGYSYKVDEKSDVYSFGVVLMELVTRKRPIEPEFGENRDIVSWVYDNLKSRESVFSLVDSDIREDLREEAIKVLKIAILSTARVPELRPTMRSVVQMLEEAEPCTREHSVLWSHAFRMSEPSFTLLLGLLTPDLNAAAVHSSVPPNFVLAAALYRLAHGAGYKALARRFGLGSSEKACLAFFTVCKAINEKLGHFFELQSDVSRVLGEFGWLSLPNCCGVLGIGKFRVDSGKVLGENGSLYVQALVDSAGRFLDVSAGWPSTLKPEVILHQTKLYIGVEESRDLLNGPCLELSNGDSVPHAPKDNAIGQTSFRESSEPVAASFQAVERRVP</sequence>
<dbReference type="GO" id="GO:0005886">
    <property type="term" value="C:plasma membrane"/>
    <property type="evidence" value="ECO:0007669"/>
    <property type="project" value="UniProtKB-SubCell"/>
</dbReference>
<evidence type="ECO:0000256" key="9">
    <source>
        <dbReference type="ARBA" id="ARBA00022692"/>
    </source>
</evidence>
<dbReference type="Pfam" id="PF08263">
    <property type="entry name" value="LRRNT_2"/>
    <property type="match status" value="1"/>
</dbReference>
<evidence type="ECO:0000256" key="17">
    <source>
        <dbReference type="ARBA" id="ARBA00023180"/>
    </source>
</evidence>
<evidence type="ECO:0000256" key="1">
    <source>
        <dbReference type="ARBA" id="ARBA00004162"/>
    </source>
</evidence>
<keyword evidence="26" id="KW-1185">Reference proteome</keyword>
<keyword evidence="7" id="KW-0433">Leucine-rich repeat</keyword>